<feature type="repeat" description="WD" evidence="3">
    <location>
        <begin position="810"/>
        <end position="851"/>
    </location>
</feature>
<proteinExistence type="predicted"/>
<dbReference type="PRINTS" id="PR00320">
    <property type="entry name" value="GPROTEINBRPT"/>
</dbReference>
<keyword evidence="1 3" id="KW-0853">WD repeat</keyword>
<gene>
    <name evidence="7" type="primary">sigE_48</name>
    <name evidence="7" type="ORF">OJF2_65040</name>
</gene>
<dbReference type="InterPro" id="IPR001680">
    <property type="entry name" value="WD40_rpt"/>
</dbReference>
<dbReference type="SMART" id="SM00320">
    <property type="entry name" value="WD40"/>
    <property type="match status" value="10"/>
</dbReference>
<dbReference type="PANTHER" id="PTHR19848">
    <property type="entry name" value="WD40 REPEAT PROTEIN"/>
    <property type="match status" value="1"/>
</dbReference>
<feature type="compositionally biased region" description="Polar residues" evidence="4">
    <location>
        <begin position="298"/>
        <end position="311"/>
    </location>
</feature>
<dbReference type="SUPFAM" id="SSF88659">
    <property type="entry name" value="Sigma3 and sigma4 domains of RNA polymerase sigma factors"/>
    <property type="match status" value="1"/>
</dbReference>
<evidence type="ECO:0000259" key="5">
    <source>
        <dbReference type="Pfam" id="PF04542"/>
    </source>
</evidence>
<protein>
    <submittedName>
        <fullName evidence="7">ECF RNA polymerase sigma factor SigE</fullName>
    </submittedName>
</protein>
<evidence type="ECO:0000259" key="6">
    <source>
        <dbReference type="Pfam" id="PF08281"/>
    </source>
</evidence>
<keyword evidence="8" id="KW-1185">Reference proteome</keyword>
<feature type="region of interest" description="Disordered" evidence="4">
    <location>
        <begin position="290"/>
        <end position="322"/>
    </location>
</feature>
<dbReference type="SUPFAM" id="SSF82171">
    <property type="entry name" value="DPP6 N-terminal domain-like"/>
    <property type="match status" value="1"/>
</dbReference>
<feature type="domain" description="RNA polymerase sigma-70 region 2" evidence="5">
    <location>
        <begin position="50"/>
        <end position="113"/>
    </location>
</feature>
<evidence type="ECO:0000256" key="4">
    <source>
        <dbReference type="SAM" id="MobiDB-lite"/>
    </source>
</evidence>
<dbReference type="InterPro" id="IPR007627">
    <property type="entry name" value="RNA_pol_sigma70_r2"/>
</dbReference>
<dbReference type="PANTHER" id="PTHR19848:SF8">
    <property type="entry name" value="F-BOX AND WD REPEAT DOMAIN CONTAINING 7"/>
    <property type="match status" value="1"/>
</dbReference>
<evidence type="ECO:0000313" key="8">
    <source>
        <dbReference type="Proteomes" id="UP000324233"/>
    </source>
</evidence>
<evidence type="ECO:0000256" key="2">
    <source>
        <dbReference type="ARBA" id="ARBA00022737"/>
    </source>
</evidence>
<dbReference type="PROSITE" id="PS50294">
    <property type="entry name" value="WD_REPEATS_REGION"/>
    <property type="match status" value="4"/>
</dbReference>
<dbReference type="SUPFAM" id="SSF88946">
    <property type="entry name" value="Sigma2 domain of RNA polymerase sigma factors"/>
    <property type="match status" value="1"/>
</dbReference>
<dbReference type="CDD" id="cd00200">
    <property type="entry name" value="WD40"/>
    <property type="match status" value="1"/>
</dbReference>
<accession>A0A5B9WDF0</accession>
<dbReference type="AlphaFoldDB" id="A0A5B9WDF0"/>
<organism evidence="7 8">
    <name type="scientific">Aquisphaera giovannonii</name>
    <dbReference type="NCBI Taxonomy" id="406548"/>
    <lineage>
        <taxon>Bacteria</taxon>
        <taxon>Pseudomonadati</taxon>
        <taxon>Planctomycetota</taxon>
        <taxon>Planctomycetia</taxon>
        <taxon>Isosphaerales</taxon>
        <taxon>Isosphaeraceae</taxon>
        <taxon>Aquisphaera</taxon>
    </lineage>
</organism>
<dbReference type="Proteomes" id="UP000324233">
    <property type="component" value="Chromosome"/>
</dbReference>
<dbReference type="InterPro" id="IPR013325">
    <property type="entry name" value="RNA_pol_sigma_r2"/>
</dbReference>
<dbReference type="GO" id="GO:0016987">
    <property type="term" value="F:sigma factor activity"/>
    <property type="evidence" value="ECO:0007669"/>
    <property type="project" value="InterPro"/>
</dbReference>
<dbReference type="NCBIfam" id="TIGR02937">
    <property type="entry name" value="sigma70-ECF"/>
    <property type="match status" value="1"/>
</dbReference>
<dbReference type="OrthoDB" id="247349at2"/>
<dbReference type="Pfam" id="PF00400">
    <property type="entry name" value="WD40"/>
    <property type="match status" value="5"/>
</dbReference>
<dbReference type="InterPro" id="IPR020472">
    <property type="entry name" value="WD40_PAC1"/>
</dbReference>
<dbReference type="InterPro" id="IPR014284">
    <property type="entry name" value="RNA_pol_sigma-70_dom"/>
</dbReference>
<dbReference type="KEGG" id="agv:OJF2_65040"/>
<dbReference type="PROSITE" id="PS50082">
    <property type="entry name" value="WD_REPEATS_2"/>
    <property type="match status" value="4"/>
</dbReference>
<reference evidence="7 8" key="1">
    <citation type="submission" date="2019-08" db="EMBL/GenBank/DDBJ databases">
        <title>Deep-cultivation of Planctomycetes and their phenomic and genomic characterization uncovers novel biology.</title>
        <authorList>
            <person name="Wiegand S."/>
            <person name="Jogler M."/>
            <person name="Boedeker C."/>
            <person name="Pinto D."/>
            <person name="Vollmers J."/>
            <person name="Rivas-Marin E."/>
            <person name="Kohn T."/>
            <person name="Peeters S.H."/>
            <person name="Heuer A."/>
            <person name="Rast P."/>
            <person name="Oberbeckmann S."/>
            <person name="Bunk B."/>
            <person name="Jeske O."/>
            <person name="Meyerdierks A."/>
            <person name="Storesund J.E."/>
            <person name="Kallscheuer N."/>
            <person name="Luecker S."/>
            <person name="Lage O.M."/>
            <person name="Pohl T."/>
            <person name="Merkel B.J."/>
            <person name="Hornburger P."/>
            <person name="Mueller R.-W."/>
            <person name="Bruemmer F."/>
            <person name="Labrenz M."/>
            <person name="Spormann A.M."/>
            <person name="Op den Camp H."/>
            <person name="Overmann J."/>
            <person name="Amann R."/>
            <person name="Jetten M.S.M."/>
            <person name="Mascher T."/>
            <person name="Medema M.H."/>
            <person name="Devos D.P."/>
            <person name="Kaster A.-K."/>
            <person name="Ovreas L."/>
            <person name="Rohde M."/>
            <person name="Galperin M.Y."/>
            <person name="Jogler C."/>
        </authorList>
    </citation>
    <scope>NUCLEOTIDE SEQUENCE [LARGE SCALE GENOMIC DNA]</scope>
    <source>
        <strain evidence="7 8">OJF2</strain>
    </source>
</reference>
<keyword evidence="2" id="KW-0677">Repeat</keyword>
<sequence>MPRQAHRSSIPDLMTLYEVGRIGGLTDRELLDLYAGRDRAAANQAFEAIVLRHGPMVLGVCRRNLADEHAAEDAFQATFLALALKGGAIRKPDSLGHWLHGVALRASRRARACTGRRGGQPLGAIRSEPETSEIDVAEGRELRSSLDEEIDRLPSAYRRAVILCYFQGKTQEDAARELGWTKGTVSGRLARAKDLLRTRLTRRGLAPSAALVAAPLPAADASPAIPADLLGTTVRASIRLSLGRGATPAGLGTASELAASVLRSMTLSRIRTTAAVILATTAVTVAMARAGARHEPSAQDTNAASRTATSPPRTPFSGSPLPRHAIARLGATQLRHDGVVTGLSFSPDGRTLASGSWDGTVKFWDAATGEASASFAPIRADQAGVLSVAYSPDGSRLVLGTDNGWIVLRDLVENRDLLREKVQTGRVYGLAFAPDGRTFAAADFEAPVVSIRDAGTGRERRRLTYQATQIFQGPLAFSRDGKRLAVGVTPRSSDGERIVIWSLDAEPTPIVIRGAHDGGLNGLAFAPDGSLISSGASYRTEHGPDGAESFVSRPQVRSWDSATGQRLREFDPGIERGGGGVALSPDGRSLLSVHSDCILIRDLASGTIRRKLAIEPEQGSSGMVAGIAISPDGKTLAAERHDHAVHLWDLETGQPLLVRKDAHDSPLWATSVLEGSLVATGDDRGRISIWELPRGVRSRTLELGKKGRVWSLHPSADGRSLAAVGEYFEPAGGFRGFYRVWEIPSFALRHEGRLDDRAVCVTFSGDSRRMAIGGWNQDAPKALPAAKAEETPRGKVRVLDRATGESLASLAGHEGRVRALAFSRDERTLASAGEDAVVRLWDVASGRQLREVAVQEPQSGDRAAPPGHRTSLDAAAISPDLATVATASFFGDKILVWGLSNGQVRRTISVPSYSQAVLAFSPDGRRLASAVQPSGDGGPSARISLWDLATKRELLRLEPRVEGINSLAFSADGKRLVSGQNDTTALVWDVSAADEASRRPGD</sequence>
<dbReference type="InterPro" id="IPR019775">
    <property type="entry name" value="WD40_repeat_CS"/>
</dbReference>
<dbReference type="InterPro" id="IPR036388">
    <property type="entry name" value="WH-like_DNA-bd_sf"/>
</dbReference>
<dbReference type="Pfam" id="PF04542">
    <property type="entry name" value="Sigma70_r2"/>
    <property type="match status" value="1"/>
</dbReference>
<feature type="repeat" description="WD" evidence="3">
    <location>
        <begin position="617"/>
        <end position="658"/>
    </location>
</feature>
<dbReference type="GO" id="GO:0006352">
    <property type="term" value="P:DNA-templated transcription initiation"/>
    <property type="evidence" value="ECO:0007669"/>
    <property type="project" value="InterPro"/>
</dbReference>
<dbReference type="Gene3D" id="1.10.1740.10">
    <property type="match status" value="1"/>
</dbReference>
<dbReference type="GO" id="GO:0005829">
    <property type="term" value="C:cytosol"/>
    <property type="evidence" value="ECO:0007669"/>
    <property type="project" value="UniProtKB-ARBA"/>
</dbReference>
<name>A0A5B9WDF0_9BACT</name>
<dbReference type="PROSITE" id="PS00678">
    <property type="entry name" value="WD_REPEATS_1"/>
    <property type="match status" value="3"/>
</dbReference>
<dbReference type="EMBL" id="CP042997">
    <property type="protein sequence ID" value="QEH37910.1"/>
    <property type="molecule type" value="Genomic_DNA"/>
</dbReference>
<dbReference type="GO" id="GO:0003677">
    <property type="term" value="F:DNA binding"/>
    <property type="evidence" value="ECO:0007669"/>
    <property type="project" value="InterPro"/>
</dbReference>
<feature type="repeat" description="WD" evidence="3">
    <location>
        <begin position="957"/>
        <end position="998"/>
    </location>
</feature>
<dbReference type="SUPFAM" id="SSF50998">
    <property type="entry name" value="Quinoprotein alcohol dehydrogenase-like"/>
    <property type="match status" value="1"/>
</dbReference>
<dbReference type="InterPro" id="IPR015943">
    <property type="entry name" value="WD40/YVTN_repeat-like_dom_sf"/>
</dbReference>
<dbReference type="InterPro" id="IPR013249">
    <property type="entry name" value="RNA_pol_sigma70_r4_t2"/>
</dbReference>
<feature type="domain" description="RNA polymerase sigma factor 70 region 4 type 2" evidence="6">
    <location>
        <begin position="145"/>
        <end position="194"/>
    </location>
</feature>
<dbReference type="Pfam" id="PF08281">
    <property type="entry name" value="Sigma70_r4_2"/>
    <property type="match status" value="1"/>
</dbReference>
<dbReference type="RefSeq" id="WP_148597413.1">
    <property type="nucleotide sequence ID" value="NZ_CP042997.1"/>
</dbReference>
<dbReference type="CDD" id="cd06171">
    <property type="entry name" value="Sigma70_r4"/>
    <property type="match status" value="1"/>
</dbReference>
<dbReference type="InterPro" id="IPR013324">
    <property type="entry name" value="RNA_pol_sigma_r3/r4-like"/>
</dbReference>
<evidence type="ECO:0000256" key="1">
    <source>
        <dbReference type="ARBA" id="ARBA00022574"/>
    </source>
</evidence>
<evidence type="ECO:0000313" key="7">
    <source>
        <dbReference type="EMBL" id="QEH37910.1"/>
    </source>
</evidence>
<dbReference type="Gene3D" id="2.130.10.10">
    <property type="entry name" value="YVTN repeat-like/Quinoprotein amine dehydrogenase"/>
    <property type="match status" value="5"/>
</dbReference>
<evidence type="ECO:0000256" key="3">
    <source>
        <dbReference type="PROSITE-ProRule" id="PRU00221"/>
    </source>
</evidence>
<feature type="repeat" description="WD" evidence="3">
    <location>
        <begin position="333"/>
        <end position="374"/>
    </location>
</feature>
<dbReference type="InterPro" id="IPR011047">
    <property type="entry name" value="Quinoprotein_ADH-like_sf"/>
</dbReference>
<dbReference type="Gene3D" id="1.10.10.10">
    <property type="entry name" value="Winged helix-like DNA-binding domain superfamily/Winged helix DNA-binding domain"/>
    <property type="match status" value="1"/>
</dbReference>